<organism evidence="1 2">
    <name type="scientific">Wenzhouxiangella marina</name>
    <dbReference type="NCBI Taxonomy" id="1579979"/>
    <lineage>
        <taxon>Bacteria</taxon>
        <taxon>Pseudomonadati</taxon>
        <taxon>Pseudomonadota</taxon>
        <taxon>Gammaproteobacteria</taxon>
        <taxon>Chromatiales</taxon>
        <taxon>Wenzhouxiangellaceae</taxon>
        <taxon>Wenzhouxiangella</taxon>
    </lineage>
</organism>
<accession>A0A0K0XUC3</accession>
<keyword evidence="2" id="KW-1185">Reference proteome</keyword>
<dbReference type="KEGG" id="wma:WM2015_835"/>
<dbReference type="RefSeq" id="WP_049724869.1">
    <property type="nucleotide sequence ID" value="NZ_CP012154.1"/>
</dbReference>
<dbReference type="STRING" id="1579979.WM2015_835"/>
<evidence type="ECO:0000313" key="2">
    <source>
        <dbReference type="Proteomes" id="UP000066624"/>
    </source>
</evidence>
<sequence>MSEFWQHLVDSFSPAQKLILKVCAVVIALGLSILGIDRFIVQPRQAPSTEPAAFDASSIRVERPLPKLDLGLDEQVRRTHRELEALRLEREHQVQKGHEGTQPDAPERDDPF</sequence>
<proteinExistence type="predicted"/>
<gene>
    <name evidence="1" type="ORF">WM2015_835</name>
</gene>
<name>A0A0K0XUC3_9GAMM</name>
<dbReference type="AlphaFoldDB" id="A0A0K0XUC3"/>
<dbReference type="Proteomes" id="UP000066624">
    <property type="component" value="Chromosome"/>
</dbReference>
<dbReference type="OrthoDB" id="10010866at2"/>
<dbReference type="EMBL" id="CP012154">
    <property type="protein sequence ID" value="AKS41216.1"/>
    <property type="molecule type" value="Genomic_DNA"/>
</dbReference>
<evidence type="ECO:0000313" key="1">
    <source>
        <dbReference type="EMBL" id="AKS41216.1"/>
    </source>
</evidence>
<reference evidence="1 2" key="1">
    <citation type="submission" date="2015-07" db="EMBL/GenBank/DDBJ databases">
        <authorList>
            <person name="Noorani M."/>
        </authorList>
    </citation>
    <scope>NUCLEOTIDE SEQUENCE [LARGE SCALE GENOMIC DNA]</scope>
    <source>
        <strain evidence="1 2">KCTC 42284</strain>
    </source>
</reference>
<protein>
    <submittedName>
        <fullName evidence="1">Uncharacterized protein</fullName>
    </submittedName>
</protein>